<name>A0A0C9U8Q5_PAXIN</name>
<dbReference type="HOGENOM" id="CLU_3093053_0_0_1"/>
<proteinExistence type="predicted"/>
<evidence type="ECO:0000313" key="1">
    <source>
        <dbReference type="EMBL" id="KIJ15451.1"/>
    </source>
</evidence>
<protein>
    <submittedName>
        <fullName evidence="1">Uncharacterized protein</fullName>
    </submittedName>
</protein>
<reference evidence="1 2" key="1">
    <citation type="submission" date="2014-06" db="EMBL/GenBank/DDBJ databases">
        <authorList>
            <consortium name="DOE Joint Genome Institute"/>
            <person name="Kuo A."/>
            <person name="Kohler A."/>
            <person name="Nagy L.G."/>
            <person name="Floudas D."/>
            <person name="Copeland A."/>
            <person name="Barry K.W."/>
            <person name="Cichocki N."/>
            <person name="Veneault-Fourrey C."/>
            <person name="LaButti K."/>
            <person name="Lindquist E.A."/>
            <person name="Lipzen A."/>
            <person name="Lundell T."/>
            <person name="Morin E."/>
            <person name="Murat C."/>
            <person name="Sun H."/>
            <person name="Tunlid A."/>
            <person name="Henrissat B."/>
            <person name="Grigoriev I.V."/>
            <person name="Hibbett D.S."/>
            <person name="Martin F."/>
            <person name="Nordberg H.P."/>
            <person name="Cantor M.N."/>
            <person name="Hua S.X."/>
        </authorList>
    </citation>
    <scope>NUCLEOTIDE SEQUENCE [LARGE SCALE GENOMIC DNA]</scope>
    <source>
        <strain evidence="1 2">ATCC 200175</strain>
    </source>
</reference>
<dbReference type="AlphaFoldDB" id="A0A0C9U8Q5"/>
<organism evidence="1 2">
    <name type="scientific">Paxillus involutus ATCC 200175</name>
    <dbReference type="NCBI Taxonomy" id="664439"/>
    <lineage>
        <taxon>Eukaryota</taxon>
        <taxon>Fungi</taxon>
        <taxon>Dikarya</taxon>
        <taxon>Basidiomycota</taxon>
        <taxon>Agaricomycotina</taxon>
        <taxon>Agaricomycetes</taxon>
        <taxon>Agaricomycetidae</taxon>
        <taxon>Boletales</taxon>
        <taxon>Paxilineae</taxon>
        <taxon>Paxillaceae</taxon>
        <taxon>Paxillus</taxon>
    </lineage>
</organism>
<gene>
    <name evidence="1" type="ORF">PAXINDRAFT_168954</name>
</gene>
<dbReference type="EMBL" id="KN819336">
    <property type="protein sequence ID" value="KIJ15451.1"/>
    <property type="molecule type" value="Genomic_DNA"/>
</dbReference>
<reference evidence="2" key="2">
    <citation type="submission" date="2015-01" db="EMBL/GenBank/DDBJ databases">
        <title>Evolutionary Origins and Diversification of the Mycorrhizal Mutualists.</title>
        <authorList>
            <consortium name="DOE Joint Genome Institute"/>
            <consortium name="Mycorrhizal Genomics Consortium"/>
            <person name="Kohler A."/>
            <person name="Kuo A."/>
            <person name="Nagy L.G."/>
            <person name="Floudas D."/>
            <person name="Copeland A."/>
            <person name="Barry K.W."/>
            <person name="Cichocki N."/>
            <person name="Veneault-Fourrey C."/>
            <person name="LaButti K."/>
            <person name="Lindquist E.A."/>
            <person name="Lipzen A."/>
            <person name="Lundell T."/>
            <person name="Morin E."/>
            <person name="Murat C."/>
            <person name="Riley R."/>
            <person name="Ohm R."/>
            <person name="Sun H."/>
            <person name="Tunlid A."/>
            <person name="Henrissat B."/>
            <person name="Grigoriev I.V."/>
            <person name="Hibbett D.S."/>
            <person name="Martin F."/>
        </authorList>
    </citation>
    <scope>NUCLEOTIDE SEQUENCE [LARGE SCALE GENOMIC DNA]</scope>
    <source>
        <strain evidence="2">ATCC 200175</strain>
    </source>
</reference>
<dbReference type="OrthoDB" id="10338633at2759"/>
<accession>A0A0C9U8Q5</accession>
<dbReference type="Proteomes" id="UP000053647">
    <property type="component" value="Unassembled WGS sequence"/>
</dbReference>
<evidence type="ECO:0000313" key="2">
    <source>
        <dbReference type="Proteomes" id="UP000053647"/>
    </source>
</evidence>
<sequence length="54" mass="6221">MEACLRASVKRWCPGYLRMSVIRSLGFSQGKVCCDRIHRAASQKLLYGMQRCQQ</sequence>
<keyword evidence="2" id="KW-1185">Reference proteome</keyword>